<dbReference type="Proteomes" id="UP001367508">
    <property type="component" value="Unassembled WGS sequence"/>
</dbReference>
<dbReference type="AlphaFoldDB" id="A0AAN9KA72"/>
<sequence length="149" mass="16748">MKTMCVKNYSSMKASMDCFLPKRRKKSFLCALLEAPNTLVVEGRPNFDGRLRESGNFSIAGGLLGIMDIRYADDAPRHLAMPKGPTLIKVQVSHAAWEDGICSKCLGDLMTLPYLNHFMHPFSHAKLPEFRIWANTWCSYAKAHGLVML</sequence>
<organism evidence="1 2">
    <name type="scientific">Canavalia gladiata</name>
    <name type="common">Sword bean</name>
    <name type="synonym">Dolichos gladiatus</name>
    <dbReference type="NCBI Taxonomy" id="3824"/>
    <lineage>
        <taxon>Eukaryota</taxon>
        <taxon>Viridiplantae</taxon>
        <taxon>Streptophyta</taxon>
        <taxon>Embryophyta</taxon>
        <taxon>Tracheophyta</taxon>
        <taxon>Spermatophyta</taxon>
        <taxon>Magnoliopsida</taxon>
        <taxon>eudicotyledons</taxon>
        <taxon>Gunneridae</taxon>
        <taxon>Pentapetalae</taxon>
        <taxon>rosids</taxon>
        <taxon>fabids</taxon>
        <taxon>Fabales</taxon>
        <taxon>Fabaceae</taxon>
        <taxon>Papilionoideae</taxon>
        <taxon>50 kb inversion clade</taxon>
        <taxon>NPAAA clade</taxon>
        <taxon>indigoferoid/millettioid clade</taxon>
        <taxon>Phaseoleae</taxon>
        <taxon>Canavalia</taxon>
    </lineage>
</organism>
<evidence type="ECO:0000313" key="1">
    <source>
        <dbReference type="EMBL" id="KAK7313770.1"/>
    </source>
</evidence>
<protein>
    <submittedName>
        <fullName evidence="1">Uncharacterized protein</fullName>
    </submittedName>
</protein>
<keyword evidence="2" id="KW-1185">Reference proteome</keyword>
<reference evidence="1 2" key="1">
    <citation type="submission" date="2024-01" db="EMBL/GenBank/DDBJ databases">
        <title>The genomes of 5 underutilized Papilionoideae crops provide insights into root nodulation and disease resistanc.</title>
        <authorList>
            <person name="Jiang F."/>
        </authorList>
    </citation>
    <scope>NUCLEOTIDE SEQUENCE [LARGE SCALE GENOMIC DNA]</scope>
    <source>
        <strain evidence="1">LVBAO_FW01</strain>
        <tissue evidence="1">Leaves</tissue>
    </source>
</reference>
<gene>
    <name evidence="1" type="ORF">VNO77_38968</name>
</gene>
<dbReference type="EMBL" id="JAYMYQ010000009">
    <property type="protein sequence ID" value="KAK7313770.1"/>
    <property type="molecule type" value="Genomic_DNA"/>
</dbReference>
<evidence type="ECO:0000313" key="2">
    <source>
        <dbReference type="Proteomes" id="UP001367508"/>
    </source>
</evidence>
<name>A0AAN9KA72_CANGL</name>
<accession>A0AAN9KA72</accession>
<comment type="caution">
    <text evidence="1">The sequence shown here is derived from an EMBL/GenBank/DDBJ whole genome shotgun (WGS) entry which is preliminary data.</text>
</comment>
<proteinExistence type="predicted"/>